<evidence type="ECO:0000313" key="2">
    <source>
        <dbReference type="EMBL" id="KAJ1169774.1"/>
    </source>
</evidence>
<evidence type="ECO:0000313" key="3">
    <source>
        <dbReference type="Proteomes" id="UP001066276"/>
    </source>
</evidence>
<sequence>MPTGEGYSQGSSGGSGTVTTGTQAETRSSPPADSSRGEGVCPEAEGARAERESDKDKDNDKEAVARTEKEKEDPTKAGEHRCPSDDGRRGNERRTMVLISVKVQKVPASLAPSAVALERVVMEAIPHQPSWQPVAINDRHVLRKHQERNALASISWSIKEPRIKVGDAVIVKDRYLEATLTTVRSGTLDNGSSAWHHDND</sequence>
<dbReference type="EMBL" id="JANPWB010000007">
    <property type="protein sequence ID" value="KAJ1169774.1"/>
    <property type="molecule type" value="Genomic_DNA"/>
</dbReference>
<proteinExistence type="predicted"/>
<comment type="caution">
    <text evidence="2">The sequence shown here is derived from an EMBL/GenBank/DDBJ whole genome shotgun (WGS) entry which is preliminary data.</text>
</comment>
<dbReference type="AlphaFoldDB" id="A0AAV7SZV6"/>
<protein>
    <submittedName>
        <fullName evidence="2">Uncharacterized protein</fullName>
    </submittedName>
</protein>
<organism evidence="2 3">
    <name type="scientific">Pleurodeles waltl</name>
    <name type="common">Iberian ribbed newt</name>
    <dbReference type="NCBI Taxonomy" id="8319"/>
    <lineage>
        <taxon>Eukaryota</taxon>
        <taxon>Metazoa</taxon>
        <taxon>Chordata</taxon>
        <taxon>Craniata</taxon>
        <taxon>Vertebrata</taxon>
        <taxon>Euteleostomi</taxon>
        <taxon>Amphibia</taxon>
        <taxon>Batrachia</taxon>
        <taxon>Caudata</taxon>
        <taxon>Salamandroidea</taxon>
        <taxon>Salamandridae</taxon>
        <taxon>Pleurodelinae</taxon>
        <taxon>Pleurodeles</taxon>
    </lineage>
</organism>
<reference evidence="2" key="1">
    <citation type="journal article" date="2022" name="bioRxiv">
        <title>Sequencing and chromosome-scale assembly of the giantPleurodeles waltlgenome.</title>
        <authorList>
            <person name="Brown T."/>
            <person name="Elewa A."/>
            <person name="Iarovenko S."/>
            <person name="Subramanian E."/>
            <person name="Araus A.J."/>
            <person name="Petzold A."/>
            <person name="Susuki M."/>
            <person name="Suzuki K.-i.T."/>
            <person name="Hayashi T."/>
            <person name="Toyoda A."/>
            <person name="Oliveira C."/>
            <person name="Osipova E."/>
            <person name="Leigh N.D."/>
            <person name="Simon A."/>
            <person name="Yun M.H."/>
        </authorList>
    </citation>
    <scope>NUCLEOTIDE SEQUENCE</scope>
    <source>
        <strain evidence="2">20211129_DDA</strain>
        <tissue evidence="2">Liver</tissue>
    </source>
</reference>
<feature type="compositionally biased region" description="Basic and acidic residues" evidence="1">
    <location>
        <begin position="45"/>
        <end position="91"/>
    </location>
</feature>
<gene>
    <name evidence="2" type="ORF">NDU88_001665</name>
</gene>
<feature type="compositionally biased region" description="Polar residues" evidence="1">
    <location>
        <begin position="23"/>
        <end position="32"/>
    </location>
</feature>
<evidence type="ECO:0000256" key="1">
    <source>
        <dbReference type="SAM" id="MobiDB-lite"/>
    </source>
</evidence>
<feature type="compositionally biased region" description="Low complexity" evidence="1">
    <location>
        <begin position="1"/>
        <end position="10"/>
    </location>
</feature>
<feature type="region of interest" description="Disordered" evidence="1">
    <location>
        <begin position="1"/>
        <end position="91"/>
    </location>
</feature>
<name>A0AAV7SZV6_PLEWA</name>
<keyword evidence="3" id="KW-1185">Reference proteome</keyword>
<accession>A0AAV7SZV6</accession>
<dbReference type="Proteomes" id="UP001066276">
    <property type="component" value="Chromosome 4_1"/>
</dbReference>